<evidence type="ECO:0000259" key="1">
    <source>
        <dbReference type="SMART" id="SM00923"/>
    </source>
</evidence>
<organism evidence="2 3">
    <name type="scientific">Actinomadura rubrisoli</name>
    <dbReference type="NCBI Taxonomy" id="2530368"/>
    <lineage>
        <taxon>Bacteria</taxon>
        <taxon>Bacillati</taxon>
        <taxon>Actinomycetota</taxon>
        <taxon>Actinomycetes</taxon>
        <taxon>Streptosporangiales</taxon>
        <taxon>Thermomonosporaceae</taxon>
        <taxon>Actinomadura</taxon>
    </lineage>
</organism>
<dbReference type="Proteomes" id="UP000294513">
    <property type="component" value="Unassembled WGS sequence"/>
</dbReference>
<dbReference type="InterPro" id="IPR005153">
    <property type="entry name" value="MbtH-like_dom"/>
</dbReference>
<dbReference type="OrthoDB" id="7584480at2"/>
<dbReference type="SMART" id="SM00923">
    <property type="entry name" value="MbtH"/>
    <property type="match status" value="1"/>
</dbReference>
<dbReference type="EMBL" id="SMKU01000012">
    <property type="protein sequence ID" value="TDD95353.1"/>
    <property type="molecule type" value="Genomic_DNA"/>
</dbReference>
<protein>
    <submittedName>
        <fullName evidence="2">MbtH family protein</fullName>
    </submittedName>
</protein>
<sequence length="80" mass="9169">MGTNPFDDEDGSFYVLVNDEDQYSLWPMFADVPAGWRVVFGETDRASALDYIEKNWTDMRPKRLREAMDNDARSTGARGT</sequence>
<dbReference type="SUPFAM" id="SSF160582">
    <property type="entry name" value="MbtH-like"/>
    <property type="match status" value="1"/>
</dbReference>
<dbReference type="PANTHER" id="PTHR38444:SF1">
    <property type="entry name" value="ENTEROBACTIN BIOSYNTHESIS PROTEIN YBDZ"/>
    <property type="match status" value="1"/>
</dbReference>
<evidence type="ECO:0000313" key="3">
    <source>
        <dbReference type="Proteomes" id="UP000294513"/>
    </source>
</evidence>
<accession>A0A4R5CAX9</accession>
<dbReference type="GO" id="GO:0019290">
    <property type="term" value="P:siderophore biosynthetic process"/>
    <property type="evidence" value="ECO:0007669"/>
    <property type="project" value="TreeGrafter"/>
</dbReference>
<keyword evidence="3" id="KW-1185">Reference proteome</keyword>
<dbReference type="Pfam" id="PF03621">
    <property type="entry name" value="MbtH"/>
    <property type="match status" value="1"/>
</dbReference>
<dbReference type="InterPro" id="IPR037407">
    <property type="entry name" value="MLP_fam"/>
</dbReference>
<reference evidence="2 3" key="1">
    <citation type="submission" date="2019-03" db="EMBL/GenBank/DDBJ databases">
        <title>Draft genome sequences of novel Actinobacteria.</title>
        <authorList>
            <person name="Sahin N."/>
            <person name="Ay H."/>
            <person name="Saygin H."/>
        </authorList>
    </citation>
    <scope>NUCLEOTIDE SEQUENCE [LARGE SCALE GENOMIC DNA]</scope>
    <source>
        <strain evidence="2 3">H3C3</strain>
    </source>
</reference>
<proteinExistence type="predicted"/>
<evidence type="ECO:0000313" key="2">
    <source>
        <dbReference type="EMBL" id="TDD95353.1"/>
    </source>
</evidence>
<dbReference type="AlphaFoldDB" id="A0A4R5CAX9"/>
<dbReference type="PANTHER" id="PTHR38444">
    <property type="entry name" value="ENTEROBACTIN BIOSYNTHESIS PROTEIN YBDZ"/>
    <property type="match status" value="1"/>
</dbReference>
<name>A0A4R5CAX9_9ACTN</name>
<feature type="domain" description="MbtH-like" evidence="1">
    <location>
        <begin position="4"/>
        <end position="54"/>
    </location>
</feature>
<dbReference type="GO" id="GO:0005829">
    <property type="term" value="C:cytosol"/>
    <property type="evidence" value="ECO:0007669"/>
    <property type="project" value="TreeGrafter"/>
</dbReference>
<comment type="caution">
    <text evidence="2">The sequence shown here is derived from an EMBL/GenBank/DDBJ whole genome shotgun (WGS) entry which is preliminary data.</text>
</comment>
<dbReference type="Gene3D" id="3.90.820.10">
    <property type="entry name" value="Structural Genomics, Unknown Function 30-nov-00 1gh9 Mol_id"/>
    <property type="match status" value="1"/>
</dbReference>
<dbReference type="RefSeq" id="WP_131889585.1">
    <property type="nucleotide sequence ID" value="NZ_SMKU01000012.1"/>
</dbReference>
<dbReference type="InterPro" id="IPR038020">
    <property type="entry name" value="MbtH-like_sf"/>
</dbReference>
<gene>
    <name evidence="2" type="ORF">E1298_05105</name>
</gene>